<sequence length="182" mass="19137">MRRLLLLAAAAALAITAPAGADPVWSQTHGVWTVVLDTGSYNSCQYRTRGEARNGAPVMVTFDISNLGIAMFFNVGKDAMIRGMNGAAGVAFGNTTFGGTMREGNGTKMFRTSVTSLVQTGDVDRGVAFLRSFSTATEGAIALPDDSVFRLSLRGTLAAAKSMSTCIDMLKAMDGPSNGRRI</sequence>
<dbReference type="RefSeq" id="WP_168550274.1">
    <property type="nucleotide sequence ID" value="NZ_CP025188.1"/>
</dbReference>
<accession>A0A4Y1MRT3</accession>
<reference evidence="2" key="1">
    <citation type="submission" date="2017-12" db="EMBL/GenBank/DDBJ databases">
        <authorList>
            <person name="Martens C."/>
            <person name="Dahlstrom E."/>
            <person name="Barbian K."/>
            <person name="Sykora L."/>
            <person name="Ricklefs S."/>
            <person name="Bruno D."/>
            <person name="Anzick I."/>
            <person name="Myles I."/>
            <person name="Datta S.K."/>
        </authorList>
    </citation>
    <scope>NUCLEOTIDE SEQUENCE</scope>
    <source>
        <strain evidence="2">AD2</strain>
        <plasmid evidence="2">p1-AD2</plasmid>
    </source>
</reference>
<evidence type="ECO:0000256" key="1">
    <source>
        <dbReference type="SAM" id="SignalP"/>
    </source>
</evidence>
<proteinExistence type="predicted"/>
<name>A0A4Y1MRT3_9PROT</name>
<feature type="signal peptide" evidence="1">
    <location>
        <begin position="1"/>
        <end position="21"/>
    </location>
</feature>
<keyword evidence="2" id="KW-0614">Plasmid</keyword>
<keyword evidence="1" id="KW-0732">Signal</keyword>
<gene>
    <name evidence="2" type="ORF">RADP37_05449</name>
</gene>
<evidence type="ECO:0000313" key="2">
    <source>
        <dbReference type="EMBL" id="AWV20333.1"/>
    </source>
</evidence>
<dbReference type="AlphaFoldDB" id="A0A4Y1MRT3"/>
<feature type="chain" id="PRO_5021446431" evidence="1">
    <location>
        <begin position="22"/>
        <end position="182"/>
    </location>
</feature>
<organism evidence="2">
    <name type="scientific">Roseomonas mucosa</name>
    <dbReference type="NCBI Taxonomy" id="207340"/>
    <lineage>
        <taxon>Bacteria</taxon>
        <taxon>Pseudomonadati</taxon>
        <taxon>Pseudomonadota</taxon>
        <taxon>Alphaproteobacteria</taxon>
        <taxon>Acetobacterales</taxon>
        <taxon>Roseomonadaceae</taxon>
        <taxon>Roseomonas</taxon>
    </lineage>
</organism>
<geneLocation type="plasmid" evidence="2">
    <name>p1-AD2</name>
</geneLocation>
<dbReference type="EMBL" id="CP025188">
    <property type="protein sequence ID" value="AWV20333.1"/>
    <property type="molecule type" value="Genomic_DNA"/>
</dbReference>
<protein>
    <submittedName>
        <fullName evidence="2">Uncharacterized protein</fullName>
    </submittedName>
</protein>